<name>A0AAX2RWL8_BURCE</name>
<dbReference type="AlphaFoldDB" id="A0AAX2RWL8"/>
<gene>
    <name evidence="1" type="ORF">E3D37_05625</name>
</gene>
<evidence type="ECO:0000313" key="1">
    <source>
        <dbReference type="EMBL" id="TEU52143.1"/>
    </source>
</evidence>
<protein>
    <submittedName>
        <fullName evidence="1">DUF2591 domain-containing protein</fullName>
    </submittedName>
</protein>
<sequence length="56" mass="6580">MQMGNFAIAPEYLRDWAHGAPIIERELIEIVPWNEQPHITEGCCIRSRRIAVMRME</sequence>
<comment type="caution">
    <text evidence="1">The sequence shown here is derived from an EMBL/GenBank/DDBJ whole genome shotgun (WGS) entry which is preliminary data.</text>
</comment>
<dbReference type="EMBL" id="SNSQ01000005">
    <property type="protein sequence ID" value="TEU52143.1"/>
    <property type="molecule type" value="Genomic_DNA"/>
</dbReference>
<proteinExistence type="predicted"/>
<evidence type="ECO:0000313" key="2">
    <source>
        <dbReference type="Proteomes" id="UP000298234"/>
    </source>
</evidence>
<organism evidence="1 2">
    <name type="scientific">Burkholderia cepacia</name>
    <name type="common">Pseudomonas cepacia</name>
    <dbReference type="NCBI Taxonomy" id="292"/>
    <lineage>
        <taxon>Bacteria</taxon>
        <taxon>Pseudomonadati</taxon>
        <taxon>Pseudomonadota</taxon>
        <taxon>Betaproteobacteria</taxon>
        <taxon>Burkholderiales</taxon>
        <taxon>Burkholderiaceae</taxon>
        <taxon>Burkholderia</taxon>
        <taxon>Burkholderia cepacia complex</taxon>
    </lineage>
</organism>
<accession>A0AAX2RWL8</accession>
<reference evidence="1 2" key="1">
    <citation type="submission" date="2019-03" db="EMBL/GenBank/DDBJ databases">
        <title>Burkholderia cepacia outbreak.</title>
        <authorList>
            <person name="Farzana R."/>
            <person name="Walsh T.R."/>
        </authorList>
    </citation>
    <scope>NUCLEOTIDE SEQUENCE [LARGE SCALE GENOMIC DNA]</scope>
    <source>
        <strain evidence="2">d13</strain>
    </source>
</reference>
<dbReference type="Proteomes" id="UP000298234">
    <property type="component" value="Unassembled WGS sequence"/>
</dbReference>